<dbReference type="PROSITE" id="PS51257">
    <property type="entry name" value="PROKAR_LIPOPROTEIN"/>
    <property type="match status" value="1"/>
</dbReference>
<evidence type="ECO:0000256" key="2">
    <source>
        <dbReference type="SAM" id="SignalP"/>
    </source>
</evidence>
<dbReference type="EMBL" id="PGEX01000001">
    <property type="protein sequence ID" value="PJJ41090.1"/>
    <property type="molecule type" value="Genomic_DNA"/>
</dbReference>
<comment type="caution">
    <text evidence="4">The sequence shown here is derived from an EMBL/GenBank/DDBJ whole genome shotgun (WGS) entry which is preliminary data.</text>
</comment>
<keyword evidence="2" id="KW-0732">Signal</keyword>
<evidence type="ECO:0000259" key="3">
    <source>
        <dbReference type="Pfam" id="PF09603"/>
    </source>
</evidence>
<feature type="chain" id="PRO_5014605061" evidence="2">
    <location>
        <begin position="27"/>
        <end position="1057"/>
    </location>
</feature>
<dbReference type="InterPro" id="IPR011871">
    <property type="entry name" value="Fib_succ_major"/>
</dbReference>
<dbReference type="Proteomes" id="UP000231134">
    <property type="component" value="Unassembled WGS sequence"/>
</dbReference>
<feature type="region of interest" description="Disordered" evidence="1">
    <location>
        <begin position="87"/>
        <end position="126"/>
    </location>
</feature>
<gene>
    <name evidence="4" type="ORF">BGX16_1045</name>
</gene>
<name>A0A2M9A5V2_9BACT</name>
<feature type="signal peptide" evidence="2">
    <location>
        <begin position="1"/>
        <end position="26"/>
    </location>
</feature>
<organism evidence="4 5">
    <name type="scientific">Hallerella succinigenes</name>
    <dbReference type="NCBI Taxonomy" id="1896222"/>
    <lineage>
        <taxon>Bacteria</taxon>
        <taxon>Pseudomonadati</taxon>
        <taxon>Fibrobacterota</taxon>
        <taxon>Fibrobacteria</taxon>
        <taxon>Fibrobacterales</taxon>
        <taxon>Fibrobacteraceae</taxon>
        <taxon>Hallerella</taxon>
    </lineage>
</organism>
<dbReference type="AlphaFoldDB" id="A0A2M9A5V2"/>
<dbReference type="NCBIfam" id="TIGR02145">
    <property type="entry name" value="Fib_succ_major"/>
    <property type="match status" value="1"/>
</dbReference>
<evidence type="ECO:0000256" key="1">
    <source>
        <dbReference type="SAM" id="MobiDB-lite"/>
    </source>
</evidence>
<accession>A0A2M9A5V2</accession>
<reference evidence="4 5" key="1">
    <citation type="submission" date="2017-11" db="EMBL/GenBank/DDBJ databases">
        <title>Animal gut microbial communities from fecal samples from Wisconsin, USA.</title>
        <authorList>
            <person name="Neumann A."/>
        </authorList>
    </citation>
    <scope>NUCLEOTIDE SEQUENCE [LARGE SCALE GENOMIC DNA]</scope>
    <source>
        <strain evidence="4 5">UWS3</strain>
    </source>
</reference>
<protein>
    <submittedName>
        <fullName evidence="4">Uncharacterized protein (TIGR02145 family)</fullName>
    </submittedName>
</protein>
<keyword evidence="5" id="KW-1185">Reference proteome</keyword>
<dbReference type="Pfam" id="PF09603">
    <property type="entry name" value="Fib_succ_major"/>
    <property type="match status" value="1"/>
</dbReference>
<feature type="domain" description="Fibrobacter succinogenes major paralogous" evidence="3">
    <location>
        <begin position="869"/>
        <end position="1056"/>
    </location>
</feature>
<evidence type="ECO:0000313" key="5">
    <source>
        <dbReference type="Proteomes" id="UP000231134"/>
    </source>
</evidence>
<proteinExistence type="predicted"/>
<sequence length="1057" mass="117290">MKTMPNPKKSSSWSLAIGSMAVLVLAACGGDSGSKSSGAEDAPVREVSTIYDLGACTPDREGDTVYVTAQSIDYLCSGNNWLDITTLPENPDPAQSSSSIVPGIDPESSSSTVDDPLSGNGSSSSVRESYIEVQSKDKLVACDSSAIGLRALVLADSSYFTCKADGWAKDDTYLGYDIVPTKEDLPQCHAGNAKQRILVKKDSVFFRCDSVKWVPETADGYVVKNASILGAAQKGPFKFDSPLTLREVLLHDDALTYTGREYIDEISSNKGDFVIPKVNLVYPYAVLEVRGLWRNEVTGEWSKDSMTLRALTDLTTRTEVNINLLTHLEYDRAVKLVNKGYSVFAAKKQADYEIMTAFGFATTVEYSEDLKTFVPSTSTNHDVNATLMAISLLFIGDRNEAEIQKAIADFKQDMAGDGEWNDAQTKADMADWAEGFDGGSVRANVKSWNILDIPAYENYLTIYWNNAYELGGCASTRYDVVAQNRNAKSKNYKVHYICKATGWQKATDFEKDTYQWAEGEEGEVKKGNVTATYYVFENGKWTVAKNETALGLCTEARNGEIGKIDTTYFICDSKNWRKATMLEYDTYQFGAGNDGEVRIGKVNENKYYVYENGAWRASASEIENNLGACVTSRLNEVGKSGNTYYTCKTSGWTKSTALEYDTYGWDAGTEGAVKPGSVDTSNHYVYENGAWRASKNDVEYNYGACVTIRESEKHPLNGKYYICENKAWKEITATEYELGYCTTAKNGAVEKMNDVYYICKSEKWNVATVLEYDTYGKICLTDGSIVFGEVTSTNKYVCDADTFRTVNEQEISLNKGCVSYTEGNEIIRLISSTTDSIYTCKKGVWQGSEIIVPEGYLLDRRDKKMYKIVTIGTQTWMAENLNYSDSVSYPGMQKRNWCLKNSLDSCAKYGRVYTWAAAMDSAGTFSSRGKGCGYGKICTPTYPVRGICPSGWHLPTRTEFETLFMNVGGESTAGKMLKATNGWNSNGNGTDAFGFSALPVGGYNYAYFYYGYGANFWSSTESNGSYAYIMYLYYSNDDASLNYDYKRYGFSVRCLRD</sequence>
<dbReference type="RefSeq" id="WP_241899460.1">
    <property type="nucleotide sequence ID" value="NZ_PGEX01000001.1"/>
</dbReference>
<evidence type="ECO:0000313" key="4">
    <source>
        <dbReference type="EMBL" id="PJJ41090.1"/>
    </source>
</evidence>